<gene>
    <name evidence="3" type="primary">LOC116289438</name>
</gene>
<protein>
    <submittedName>
        <fullName evidence="3">Uncharacterized protein LOC116289438</fullName>
    </submittedName>
</protein>
<feature type="compositionally biased region" description="Basic residues" evidence="1">
    <location>
        <begin position="277"/>
        <end position="286"/>
    </location>
</feature>
<dbReference type="GeneID" id="116289438"/>
<dbReference type="OrthoDB" id="6017871at2759"/>
<dbReference type="AlphaFoldDB" id="A0A6P8HHZ6"/>
<dbReference type="KEGG" id="aten:116289438"/>
<keyword evidence="2" id="KW-1185">Reference proteome</keyword>
<evidence type="ECO:0000256" key="1">
    <source>
        <dbReference type="SAM" id="MobiDB-lite"/>
    </source>
</evidence>
<evidence type="ECO:0000313" key="2">
    <source>
        <dbReference type="Proteomes" id="UP000515163"/>
    </source>
</evidence>
<dbReference type="Proteomes" id="UP000515163">
    <property type="component" value="Unplaced"/>
</dbReference>
<organism evidence="2 3">
    <name type="scientific">Actinia tenebrosa</name>
    <name type="common">Australian red waratah sea anemone</name>
    <dbReference type="NCBI Taxonomy" id="6105"/>
    <lineage>
        <taxon>Eukaryota</taxon>
        <taxon>Metazoa</taxon>
        <taxon>Cnidaria</taxon>
        <taxon>Anthozoa</taxon>
        <taxon>Hexacorallia</taxon>
        <taxon>Actiniaria</taxon>
        <taxon>Actiniidae</taxon>
        <taxon>Actinia</taxon>
    </lineage>
</organism>
<feature type="region of interest" description="Disordered" evidence="1">
    <location>
        <begin position="134"/>
        <end position="162"/>
    </location>
</feature>
<feature type="region of interest" description="Disordered" evidence="1">
    <location>
        <begin position="275"/>
        <end position="320"/>
    </location>
</feature>
<accession>A0A6P8HHZ6</accession>
<sequence length="346" mass="39828">MEAQFADERKPVPVITDISQRAIRERNPEDPLILASENGTLDYDSTDYGQPRKSHKKKDRYGNYASAIRKADPQSELVKRKQKYAAALEGARVEDDDLDEFYKGTGINLCEPDIMSTVPVDRIKKQYLSSAKEEGKVVPRTEEAPAPHHIEPQWPPREDMLDGPIKPRVIQISSEGEKHKRDGVDGGHIKPVNTMKDKWQNLPQKYKNKPMGVNKPTIDIVGDRQWITHFRPVIDEGKAPEEPEWLKTVRNRRWLSTVRARFPEDEQERIAFERRSTTPRKFKKPNPHTVMRSSSDLDDEFEEVMRRRRKRSDSADESSYLTKSASTFVKSASTFVKSASSFYSDT</sequence>
<name>A0A6P8HHZ6_ACTTE</name>
<proteinExistence type="predicted"/>
<reference evidence="3" key="1">
    <citation type="submission" date="2025-08" db="UniProtKB">
        <authorList>
            <consortium name="RefSeq"/>
        </authorList>
    </citation>
    <scope>IDENTIFICATION</scope>
    <source>
        <tissue evidence="3">Tentacle</tissue>
    </source>
</reference>
<feature type="region of interest" description="Disordered" evidence="1">
    <location>
        <begin position="19"/>
        <end position="72"/>
    </location>
</feature>
<dbReference type="RefSeq" id="XP_031552242.1">
    <property type="nucleotide sequence ID" value="XM_031696382.1"/>
</dbReference>
<dbReference type="InParanoid" id="A0A6P8HHZ6"/>
<feature type="compositionally biased region" description="Basic and acidic residues" evidence="1">
    <location>
        <begin position="134"/>
        <end position="160"/>
    </location>
</feature>
<evidence type="ECO:0000313" key="3">
    <source>
        <dbReference type="RefSeq" id="XP_031552242.1"/>
    </source>
</evidence>